<keyword evidence="4" id="KW-1185">Reference proteome</keyword>
<dbReference type="InterPro" id="IPR001611">
    <property type="entry name" value="Leu-rich_rpt"/>
</dbReference>
<accession>A0AAV7XR16</accession>
<evidence type="ECO:0000313" key="3">
    <source>
        <dbReference type="EMBL" id="KAJ1528737.1"/>
    </source>
</evidence>
<dbReference type="SMART" id="SM00364">
    <property type="entry name" value="LRR_BAC"/>
    <property type="match status" value="6"/>
</dbReference>
<evidence type="ECO:0000256" key="2">
    <source>
        <dbReference type="ARBA" id="ARBA00022737"/>
    </source>
</evidence>
<dbReference type="PROSITE" id="PS51450">
    <property type="entry name" value="LRR"/>
    <property type="match status" value="1"/>
</dbReference>
<dbReference type="SMART" id="SM00369">
    <property type="entry name" value="LRR_TYP"/>
    <property type="match status" value="6"/>
</dbReference>
<dbReference type="InterPro" id="IPR003591">
    <property type="entry name" value="Leu-rich_rpt_typical-subtyp"/>
</dbReference>
<evidence type="ECO:0000313" key="4">
    <source>
        <dbReference type="Proteomes" id="UP001075354"/>
    </source>
</evidence>
<dbReference type="EMBL" id="JAPTSV010000004">
    <property type="protein sequence ID" value="KAJ1528737.1"/>
    <property type="molecule type" value="Genomic_DNA"/>
</dbReference>
<dbReference type="SUPFAM" id="SSF52058">
    <property type="entry name" value="L domain-like"/>
    <property type="match status" value="1"/>
</dbReference>
<gene>
    <name evidence="3" type="ORF">ONE63_007127</name>
</gene>
<name>A0AAV7XR16_9NEOP</name>
<reference evidence="3" key="1">
    <citation type="submission" date="2022-12" db="EMBL/GenBank/DDBJ databases">
        <title>Chromosome-level genome assembly of the bean flower thrips Megalurothrips usitatus.</title>
        <authorList>
            <person name="Ma L."/>
            <person name="Liu Q."/>
            <person name="Li H."/>
            <person name="Cai W."/>
        </authorList>
    </citation>
    <scope>NUCLEOTIDE SEQUENCE</scope>
    <source>
        <strain evidence="3">Cailab_2022a</strain>
    </source>
</reference>
<sequence>MEGFTTSDSDSCDGELHALRTMDLSRSGLDEAEAERRLRDRLHGDAHARENVENLILSDNRLRAVPDSATTRFANLRVLDVSGNRLKRLPESLSSCPLTSLIARNNGLRSDALPKAFSPTIKELNLSGNDLADFPPQLLHMASLKYLYLGGNKIDAIPADVSRISGLTVLSVSGNRLAEVPESLGQLTWLQVLVLSDNQLESLPAAIANLKHLKSLLLHKNRLRTLPPEIVALRCLTELSLRDNPLVVRFVSDMTHNPPSLLELAARVVKQHAVPFTAADLPQSIVRYLDSAHHCVNPKCRGVFFDNRVEHIKFVDFCGKYRIPLLQYLCSSKCVAGFNASRRGLDRPDHQMMKKVLLG</sequence>
<dbReference type="Pfam" id="PF13855">
    <property type="entry name" value="LRR_8"/>
    <property type="match status" value="2"/>
</dbReference>
<comment type="caution">
    <text evidence="3">The sequence shown here is derived from an EMBL/GenBank/DDBJ whole genome shotgun (WGS) entry which is preliminary data.</text>
</comment>
<organism evidence="3 4">
    <name type="scientific">Megalurothrips usitatus</name>
    <name type="common">bean blossom thrips</name>
    <dbReference type="NCBI Taxonomy" id="439358"/>
    <lineage>
        <taxon>Eukaryota</taxon>
        <taxon>Metazoa</taxon>
        <taxon>Ecdysozoa</taxon>
        <taxon>Arthropoda</taxon>
        <taxon>Hexapoda</taxon>
        <taxon>Insecta</taxon>
        <taxon>Pterygota</taxon>
        <taxon>Neoptera</taxon>
        <taxon>Paraneoptera</taxon>
        <taxon>Thysanoptera</taxon>
        <taxon>Terebrantia</taxon>
        <taxon>Thripoidea</taxon>
        <taxon>Thripidae</taxon>
        <taxon>Megalurothrips</taxon>
    </lineage>
</organism>
<evidence type="ECO:0000256" key="1">
    <source>
        <dbReference type="ARBA" id="ARBA00022614"/>
    </source>
</evidence>
<keyword evidence="1" id="KW-0433">Leucine-rich repeat</keyword>
<dbReference type="PANTHER" id="PTHR48051:SF1">
    <property type="entry name" value="RAS SUPPRESSOR PROTEIN 1"/>
    <property type="match status" value="1"/>
</dbReference>
<dbReference type="GO" id="GO:0005737">
    <property type="term" value="C:cytoplasm"/>
    <property type="evidence" value="ECO:0007669"/>
    <property type="project" value="TreeGrafter"/>
</dbReference>
<dbReference type="AlphaFoldDB" id="A0AAV7XR16"/>
<proteinExistence type="predicted"/>
<dbReference type="InterPro" id="IPR032675">
    <property type="entry name" value="LRR_dom_sf"/>
</dbReference>
<dbReference type="Proteomes" id="UP001075354">
    <property type="component" value="Chromosome 4"/>
</dbReference>
<dbReference type="PANTHER" id="PTHR48051">
    <property type="match status" value="1"/>
</dbReference>
<dbReference type="Gene3D" id="3.80.10.10">
    <property type="entry name" value="Ribonuclease Inhibitor"/>
    <property type="match status" value="2"/>
</dbReference>
<dbReference type="InterPro" id="IPR050216">
    <property type="entry name" value="LRR_domain-containing"/>
</dbReference>
<dbReference type="Pfam" id="PF12799">
    <property type="entry name" value="LRR_4"/>
    <property type="match status" value="1"/>
</dbReference>
<keyword evidence="2" id="KW-0677">Repeat</keyword>
<dbReference type="InterPro" id="IPR025875">
    <property type="entry name" value="Leu-rich_rpt_4"/>
</dbReference>
<evidence type="ECO:0008006" key="5">
    <source>
        <dbReference type="Google" id="ProtNLM"/>
    </source>
</evidence>
<protein>
    <recommendedName>
        <fullName evidence="5">Leucine-rich repeat-containing protein 58</fullName>
    </recommendedName>
</protein>